<sequence length="152" mass="17271">TPSEAKNIQGRVTDLQTEIVQYDTEIERLRDAVSQLVNVRDALHLRARETQALISPIRRIPPELVSRILMLALPDNWYTSPSGSVSLIPSQINTFWRSVAHSTGGLWSTIRLRPSRPHAIDIMNVYLSRSRDLPLSIYIAQSERDDEPNDDV</sequence>
<dbReference type="OrthoDB" id="3229088at2759"/>
<protein>
    <recommendedName>
        <fullName evidence="3">F-box domain-containing protein</fullName>
    </recommendedName>
</protein>
<accession>A0A9P6CMJ5</accession>
<reference evidence="1" key="1">
    <citation type="submission" date="2020-11" db="EMBL/GenBank/DDBJ databases">
        <authorList>
            <consortium name="DOE Joint Genome Institute"/>
            <person name="Ahrendt S."/>
            <person name="Riley R."/>
            <person name="Andreopoulos W."/>
            <person name="Labutti K."/>
            <person name="Pangilinan J."/>
            <person name="Ruiz-Duenas F.J."/>
            <person name="Barrasa J.M."/>
            <person name="Sanchez-Garcia M."/>
            <person name="Camarero S."/>
            <person name="Miyauchi S."/>
            <person name="Serrano A."/>
            <person name="Linde D."/>
            <person name="Babiker R."/>
            <person name="Drula E."/>
            <person name="Ayuso-Fernandez I."/>
            <person name="Pacheco R."/>
            <person name="Padilla G."/>
            <person name="Ferreira P."/>
            <person name="Barriuso J."/>
            <person name="Kellner H."/>
            <person name="Castanera R."/>
            <person name="Alfaro M."/>
            <person name="Ramirez L."/>
            <person name="Pisabarro A.G."/>
            <person name="Kuo A."/>
            <person name="Tritt A."/>
            <person name="Lipzen A."/>
            <person name="He G."/>
            <person name="Yan M."/>
            <person name="Ng V."/>
            <person name="Cullen D."/>
            <person name="Martin F."/>
            <person name="Rosso M.-N."/>
            <person name="Henrissat B."/>
            <person name="Hibbett D."/>
            <person name="Martinez A.T."/>
            <person name="Grigoriev I.V."/>
        </authorList>
    </citation>
    <scope>NUCLEOTIDE SEQUENCE</scope>
    <source>
        <strain evidence="1">CBS 247.69</strain>
    </source>
</reference>
<keyword evidence="2" id="KW-1185">Reference proteome</keyword>
<dbReference type="EMBL" id="MU150237">
    <property type="protein sequence ID" value="KAF9467380.1"/>
    <property type="molecule type" value="Genomic_DNA"/>
</dbReference>
<evidence type="ECO:0008006" key="3">
    <source>
        <dbReference type="Google" id="ProtNLM"/>
    </source>
</evidence>
<feature type="non-terminal residue" evidence="1">
    <location>
        <position position="152"/>
    </location>
</feature>
<gene>
    <name evidence="1" type="ORF">BDZ94DRAFT_1128130</name>
</gene>
<comment type="caution">
    <text evidence="1">The sequence shown here is derived from an EMBL/GenBank/DDBJ whole genome shotgun (WGS) entry which is preliminary data.</text>
</comment>
<evidence type="ECO:0000313" key="1">
    <source>
        <dbReference type="EMBL" id="KAF9467380.1"/>
    </source>
</evidence>
<dbReference type="Proteomes" id="UP000807353">
    <property type="component" value="Unassembled WGS sequence"/>
</dbReference>
<feature type="non-terminal residue" evidence="1">
    <location>
        <position position="1"/>
    </location>
</feature>
<evidence type="ECO:0000313" key="2">
    <source>
        <dbReference type="Proteomes" id="UP000807353"/>
    </source>
</evidence>
<name>A0A9P6CMJ5_9AGAR</name>
<proteinExistence type="predicted"/>
<organism evidence="1 2">
    <name type="scientific">Collybia nuda</name>
    <dbReference type="NCBI Taxonomy" id="64659"/>
    <lineage>
        <taxon>Eukaryota</taxon>
        <taxon>Fungi</taxon>
        <taxon>Dikarya</taxon>
        <taxon>Basidiomycota</taxon>
        <taxon>Agaricomycotina</taxon>
        <taxon>Agaricomycetes</taxon>
        <taxon>Agaricomycetidae</taxon>
        <taxon>Agaricales</taxon>
        <taxon>Tricholomatineae</taxon>
        <taxon>Clitocybaceae</taxon>
        <taxon>Collybia</taxon>
    </lineage>
</organism>
<dbReference type="AlphaFoldDB" id="A0A9P6CMJ5"/>